<protein>
    <submittedName>
        <fullName evidence="1">Uncharacterized protein</fullName>
    </submittedName>
</protein>
<sequence>MYRSNAGQVQRQCPSHQVIEPATLRPQDQLLSHYTTLPPIILHCFTHNVKVQNSL</sequence>
<name>A0A0E9RQE4_ANGAN</name>
<reference evidence="1" key="2">
    <citation type="journal article" date="2015" name="Fish Shellfish Immunol.">
        <title>Early steps in the European eel (Anguilla anguilla)-Vibrio vulnificus interaction in the gills: Role of the RtxA13 toxin.</title>
        <authorList>
            <person name="Callol A."/>
            <person name="Pajuelo D."/>
            <person name="Ebbesson L."/>
            <person name="Teles M."/>
            <person name="MacKenzie S."/>
            <person name="Amaro C."/>
        </authorList>
    </citation>
    <scope>NUCLEOTIDE SEQUENCE</scope>
</reference>
<dbReference type="EMBL" id="GBXM01077263">
    <property type="protein sequence ID" value="JAH31314.1"/>
    <property type="molecule type" value="Transcribed_RNA"/>
</dbReference>
<accession>A0A0E9RQE4</accession>
<dbReference type="AlphaFoldDB" id="A0A0E9RQE4"/>
<reference evidence="1" key="1">
    <citation type="submission" date="2014-11" db="EMBL/GenBank/DDBJ databases">
        <authorList>
            <person name="Amaro Gonzalez C."/>
        </authorList>
    </citation>
    <scope>NUCLEOTIDE SEQUENCE</scope>
</reference>
<evidence type="ECO:0000313" key="1">
    <source>
        <dbReference type="EMBL" id="JAH31314.1"/>
    </source>
</evidence>
<proteinExistence type="predicted"/>
<organism evidence="1">
    <name type="scientific">Anguilla anguilla</name>
    <name type="common">European freshwater eel</name>
    <name type="synonym">Muraena anguilla</name>
    <dbReference type="NCBI Taxonomy" id="7936"/>
    <lineage>
        <taxon>Eukaryota</taxon>
        <taxon>Metazoa</taxon>
        <taxon>Chordata</taxon>
        <taxon>Craniata</taxon>
        <taxon>Vertebrata</taxon>
        <taxon>Euteleostomi</taxon>
        <taxon>Actinopterygii</taxon>
        <taxon>Neopterygii</taxon>
        <taxon>Teleostei</taxon>
        <taxon>Anguilliformes</taxon>
        <taxon>Anguillidae</taxon>
        <taxon>Anguilla</taxon>
    </lineage>
</organism>